<keyword evidence="6" id="KW-0479">Metal-binding</keyword>
<keyword evidence="7" id="KW-0460">Magnesium</keyword>
<dbReference type="InterPro" id="IPR017820">
    <property type="entry name" value="Sulphoacetald_Actrfrase"/>
</dbReference>
<dbReference type="CDD" id="cd07035">
    <property type="entry name" value="TPP_PYR_POX_like"/>
    <property type="match status" value="1"/>
</dbReference>
<evidence type="ECO:0000259" key="14">
    <source>
        <dbReference type="Pfam" id="PF02775"/>
    </source>
</evidence>
<dbReference type="GO" id="GO:0005948">
    <property type="term" value="C:acetolactate synthase complex"/>
    <property type="evidence" value="ECO:0007669"/>
    <property type="project" value="TreeGrafter"/>
</dbReference>
<dbReference type="EMBL" id="OFTH01000041">
    <property type="protein sequence ID" value="SOZ70364.1"/>
    <property type="molecule type" value="Genomic_DNA"/>
</dbReference>
<dbReference type="Pfam" id="PF00205">
    <property type="entry name" value="TPP_enzyme_M"/>
    <property type="match status" value="1"/>
</dbReference>
<dbReference type="InterPro" id="IPR012001">
    <property type="entry name" value="Thiamin_PyroP_enz_TPP-bd_dom"/>
</dbReference>
<dbReference type="EC" id="2.3.3.15" evidence="4 10"/>
<comment type="cofactor">
    <cofactor evidence="1">
        <name>Mg(2+)</name>
        <dbReference type="ChEBI" id="CHEBI:18420"/>
    </cofactor>
</comment>
<dbReference type="Pfam" id="PF02776">
    <property type="entry name" value="TPP_enzyme_N"/>
    <property type="match status" value="1"/>
</dbReference>
<keyword evidence="9 16" id="KW-0012">Acyltransferase</keyword>
<evidence type="ECO:0000256" key="5">
    <source>
        <dbReference type="ARBA" id="ARBA00022679"/>
    </source>
</evidence>
<evidence type="ECO:0000256" key="10">
    <source>
        <dbReference type="NCBIfam" id="TIGR03457"/>
    </source>
</evidence>
<dbReference type="CDD" id="cd02013">
    <property type="entry name" value="TPP_Xsc_like"/>
    <property type="match status" value="1"/>
</dbReference>
<dbReference type="SUPFAM" id="SSF52518">
    <property type="entry name" value="Thiamin diphosphate-binding fold (THDP-binding)"/>
    <property type="match status" value="2"/>
</dbReference>
<dbReference type="InterPro" id="IPR029061">
    <property type="entry name" value="THDP-binding"/>
</dbReference>
<dbReference type="GO" id="GO:0009099">
    <property type="term" value="P:L-valine biosynthetic process"/>
    <property type="evidence" value="ECO:0007669"/>
    <property type="project" value="TreeGrafter"/>
</dbReference>
<evidence type="ECO:0000256" key="11">
    <source>
        <dbReference type="RuleBase" id="RU362132"/>
    </source>
</evidence>
<dbReference type="AlphaFoldDB" id="A0A375E838"/>
<accession>A0A375E838</accession>
<sequence>MRDLETTSNPAVSGGSAAAKDSQVPAGPQTMTPSEAFVETLAANGVTDMFGIMGSAFMDAMDIFAPAGIRLIPVVHEQGAGHMADGYARVSGRHGVVIGQNGPGISNCVTSIAAAYWAHSPVVIVTPEAGTMGIGLGGFQEANQLPMFQEFTKYQGHVTNPARMAEFTARCFDRAKAEMGPTQLNIPRDHFYGKITAEIPKPQNLDRGPGGEQSLNEAAELLANAKFPVIISGGGVVMADAIEECKALAERLGAPVVNSYLHNDSFPASHPLWCGPLGYQGSKAAMKLISRADVVVALGSRLGPFGTLPQHGMDYWPKTAKIIQIDADHKMLGLVKKISVGICGDAKAAAIALTQRLAGRTLACDASREGRATEIANEKAAWEKELDDWTHERDPYSLDMIEEQKNERTPTGGHYLHPRQVLRELEKAMPEDVMVSTDIGNINSVANSYLRFEKPRSFFAAMSWGNCGYAFPTIIGAKVAAPHRPAVSYAGDGAWGMSLMETMTCVRHNIPVTAVVFHNRQWGAEKKNQVDFYNRRFVAGELDNQSFAGIAKAMGAEGIVVDRLEDVGPALKRAIDLQMNHGKTTIIEIMCTRELGDPFRRDALAKPVRYLDKYKDYV</sequence>
<dbReference type="NCBIfam" id="NF005713">
    <property type="entry name" value="PRK07525.1"/>
    <property type="match status" value="1"/>
</dbReference>
<dbReference type="GO" id="GO:0050660">
    <property type="term" value="F:flavin adenine dinucleotide binding"/>
    <property type="evidence" value="ECO:0007669"/>
    <property type="project" value="TreeGrafter"/>
</dbReference>
<dbReference type="NCBIfam" id="TIGR03457">
    <property type="entry name" value="sulphoacet_xsc"/>
    <property type="match status" value="1"/>
</dbReference>
<dbReference type="PANTHER" id="PTHR18968:SF166">
    <property type="entry name" value="2-HYDROXYACYL-COA LYASE 2"/>
    <property type="match status" value="1"/>
</dbReference>
<dbReference type="GO" id="GO:0019529">
    <property type="term" value="P:taurine catabolic process"/>
    <property type="evidence" value="ECO:0007669"/>
    <property type="project" value="UniProtKB-UniRule"/>
</dbReference>
<evidence type="ECO:0000256" key="12">
    <source>
        <dbReference type="SAM" id="MobiDB-lite"/>
    </source>
</evidence>
<evidence type="ECO:0000256" key="7">
    <source>
        <dbReference type="ARBA" id="ARBA00022842"/>
    </source>
</evidence>
<dbReference type="InterPro" id="IPR029035">
    <property type="entry name" value="DHS-like_NAD/FAD-binding_dom"/>
</dbReference>
<reference evidence="16" key="1">
    <citation type="submission" date="2018-01" db="EMBL/GenBank/DDBJ databases">
        <authorList>
            <person name="Clerissi C."/>
        </authorList>
    </citation>
    <scope>NUCLEOTIDE SEQUENCE</scope>
    <source>
        <strain evidence="16">Cupriavidus taiwanensis STM 8556</strain>
    </source>
</reference>
<dbReference type="GO" id="GO:0009097">
    <property type="term" value="P:isoleucine biosynthetic process"/>
    <property type="evidence" value="ECO:0007669"/>
    <property type="project" value="TreeGrafter"/>
</dbReference>
<evidence type="ECO:0000256" key="3">
    <source>
        <dbReference type="ARBA" id="ARBA00007812"/>
    </source>
</evidence>
<name>A0A375E838_9BURK</name>
<evidence type="ECO:0000256" key="1">
    <source>
        <dbReference type="ARBA" id="ARBA00001946"/>
    </source>
</evidence>
<evidence type="ECO:0000259" key="13">
    <source>
        <dbReference type="Pfam" id="PF00205"/>
    </source>
</evidence>
<dbReference type="InterPro" id="IPR011766">
    <property type="entry name" value="TPP_enzyme_TPP-bd"/>
</dbReference>
<comment type="caution">
    <text evidence="16">The sequence shown here is derived from an EMBL/GenBank/DDBJ whole genome shotgun (WGS) entry which is preliminary data.</text>
</comment>
<evidence type="ECO:0000313" key="16">
    <source>
        <dbReference type="EMBL" id="SOZ70364.1"/>
    </source>
</evidence>
<dbReference type="GO" id="GO:0050487">
    <property type="term" value="F:sulfoacetaldehyde acetyltransferase activity"/>
    <property type="evidence" value="ECO:0007669"/>
    <property type="project" value="UniProtKB-UniRule"/>
</dbReference>
<feature type="domain" description="Thiamine pyrophosphate enzyme TPP-binding" evidence="14">
    <location>
        <begin position="438"/>
        <end position="589"/>
    </location>
</feature>
<protein>
    <recommendedName>
        <fullName evidence="4 10">Sulfoacetaldehyde acetyltransferase</fullName>
        <ecNumber evidence="4 10">2.3.3.15</ecNumber>
    </recommendedName>
</protein>
<proteinExistence type="inferred from homology"/>
<dbReference type="GO" id="GO:0000287">
    <property type="term" value="F:magnesium ion binding"/>
    <property type="evidence" value="ECO:0007669"/>
    <property type="project" value="InterPro"/>
</dbReference>
<evidence type="ECO:0000259" key="15">
    <source>
        <dbReference type="Pfam" id="PF02776"/>
    </source>
</evidence>
<evidence type="ECO:0000256" key="6">
    <source>
        <dbReference type="ARBA" id="ARBA00022723"/>
    </source>
</evidence>
<feature type="domain" description="Thiamine pyrophosphate enzyme central" evidence="13">
    <location>
        <begin position="215"/>
        <end position="352"/>
    </location>
</feature>
<evidence type="ECO:0000256" key="8">
    <source>
        <dbReference type="ARBA" id="ARBA00023052"/>
    </source>
</evidence>
<gene>
    <name evidence="16" type="primary">xsc</name>
    <name evidence="16" type="ORF">CBM2613_B160016</name>
</gene>
<dbReference type="Gene3D" id="3.40.50.1220">
    <property type="entry name" value="TPP-binding domain"/>
    <property type="match status" value="1"/>
</dbReference>
<dbReference type="Proteomes" id="UP000256952">
    <property type="component" value="Chromosome CBM2613_b"/>
</dbReference>
<feature type="region of interest" description="Disordered" evidence="12">
    <location>
        <begin position="1"/>
        <end position="31"/>
    </location>
</feature>
<keyword evidence="8 11" id="KW-0786">Thiamine pyrophosphate</keyword>
<feature type="compositionally biased region" description="Polar residues" evidence="12">
    <location>
        <begin position="1"/>
        <end position="11"/>
    </location>
</feature>
<organism evidence="16">
    <name type="scientific">Cupriavidus taiwanensis</name>
    <dbReference type="NCBI Taxonomy" id="164546"/>
    <lineage>
        <taxon>Bacteria</taxon>
        <taxon>Pseudomonadati</taxon>
        <taxon>Pseudomonadota</taxon>
        <taxon>Betaproteobacteria</taxon>
        <taxon>Burkholderiales</taxon>
        <taxon>Burkholderiaceae</taxon>
        <taxon>Cupriavidus</taxon>
    </lineage>
</organism>
<evidence type="ECO:0000256" key="9">
    <source>
        <dbReference type="ARBA" id="ARBA00023315"/>
    </source>
</evidence>
<dbReference type="InterPro" id="IPR045229">
    <property type="entry name" value="TPP_enz"/>
</dbReference>
<dbReference type="Gene3D" id="3.40.50.970">
    <property type="match status" value="2"/>
</dbReference>
<dbReference type="SUPFAM" id="SSF52467">
    <property type="entry name" value="DHS-like NAD/FAD-binding domain"/>
    <property type="match status" value="1"/>
</dbReference>
<dbReference type="GO" id="GO:0003984">
    <property type="term" value="F:acetolactate synthase activity"/>
    <property type="evidence" value="ECO:0007669"/>
    <property type="project" value="TreeGrafter"/>
</dbReference>
<evidence type="ECO:0000256" key="4">
    <source>
        <dbReference type="ARBA" id="ARBA00012971"/>
    </source>
</evidence>
<evidence type="ECO:0000256" key="2">
    <source>
        <dbReference type="ARBA" id="ARBA00001964"/>
    </source>
</evidence>
<dbReference type="PANTHER" id="PTHR18968">
    <property type="entry name" value="THIAMINE PYROPHOSPHATE ENZYMES"/>
    <property type="match status" value="1"/>
</dbReference>
<dbReference type="InterPro" id="IPR012000">
    <property type="entry name" value="Thiamin_PyroP_enz_cen_dom"/>
</dbReference>
<feature type="domain" description="Thiamine pyrophosphate enzyme N-terminal TPP-binding" evidence="15">
    <location>
        <begin position="31"/>
        <end position="146"/>
    </location>
</feature>
<keyword evidence="5 16" id="KW-0808">Transferase</keyword>
<comment type="cofactor">
    <cofactor evidence="2">
        <name>thiamine diphosphate</name>
        <dbReference type="ChEBI" id="CHEBI:58937"/>
    </cofactor>
</comment>
<comment type="similarity">
    <text evidence="3 11">Belongs to the TPP enzyme family.</text>
</comment>
<dbReference type="GO" id="GO:0030976">
    <property type="term" value="F:thiamine pyrophosphate binding"/>
    <property type="evidence" value="ECO:0007669"/>
    <property type="project" value="InterPro"/>
</dbReference>
<dbReference type="Pfam" id="PF02775">
    <property type="entry name" value="TPP_enzyme_C"/>
    <property type="match status" value="1"/>
</dbReference>